<evidence type="ECO:0000313" key="2">
    <source>
        <dbReference type="Proteomes" id="UP000805649"/>
    </source>
</evidence>
<dbReference type="Proteomes" id="UP000805649">
    <property type="component" value="Unassembled WGS sequence"/>
</dbReference>
<reference evidence="1 2" key="1">
    <citation type="journal article" date="2020" name="Phytopathology">
        <title>Genome Sequence Resources of Colletotrichum truncatum, C. plurivorum, C. musicola, and C. sojae: Four Species Pathogenic to Soybean (Glycine max).</title>
        <authorList>
            <person name="Rogerio F."/>
            <person name="Boufleur T.R."/>
            <person name="Ciampi-Guillardi M."/>
            <person name="Sukno S.A."/>
            <person name="Thon M.R."/>
            <person name="Massola Junior N.S."/>
            <person name="Baroncelli R."/>
        </authorList>
    </citation>
    <scope>NUCLEOTIDE SEQUENCE [LARGE SCALE GENOMIC DNA]</scope>
    <source>
        <strain evidence="1 2">CMES1059</strain>
    </source>
</reference>
<name>A0ACC3YJN0_COLTU</name>
<gene>
    <name evidence="1" type="ORF">CTRU02_213005</name>
</gene>
<sequence>MCQVVFYTYACSHVESVTYRCSKCVYPKDSHCFLRHKSQHTFLEDQLCHDCTERTRQIRQDQQPQSRPQSQLQVRNSQQVSSQTQQPQVRQDSQSSSPNGKGIRPLESNKLANMDCYLEGTLGLTPSDVYRFYARQRK</sequence>
<protein>
    <submittedName>
        <fullName evidence="1">Uncharacterized protein</fullName>
    </submittedName>
</protein>
<keyword evidence="2" id="KW-1185">Reference proteome</keyword>
<proteinExistence type="predicted"/>
<comment type="caution">
    <text evidence="1">The sequence shown here is derived from an EMBL/GenBank/DDBJ whole genome shotgun (WGS) entry which is preliminary data.</text>
</comment>
<accession>A0ACC3YJN0</accession>
<dbReference type="EMBL" id="VUJX02000009">
    <property type="protein sequence ID" value="KAL0932052.1"/>
    <property type="molecule type" value="Genomic_DNA"/>
</dbReference>
<organism evidence="1 2">
    <name type="scientific">Colletotrichum truncatum</name>
    <name type="common">Anthracnose fungus</name>
    <name type="synonym">Colletotrichum capsici</name>
    <dbReference type="NCBI Taxonomy" id="5467"/>
    <lineage>
        <taxon>Eukaryota</taxon>
        <taxon>Fungi</taxon>
        <taxon>Dikarya</taxon>
        <taxon>Ascomycota</taxon>
        <taxon>Pezizomycotina</taxon>
        <taxon>Sordariomycetes</taxon>
        <taxon>Hypocreomycetidae</taxon>
        <taxon>Glomerellales</taxon>
        <taxon>Glomerellaceae</taxon>
        <taxon>Colletotrichum</taxon>
        <taxon>Colletotrichum truncatum species complex</taxon>
    </lineage>
</organism>
<evidence type="ECO:0000313" key="1">
    <source>
        <dbReference type="EMBL" id="KAL0932052.1"/>
    </source>
</evidence>